<dbReference type="Proteomes" id="UP001328107">
    <property type="component" value="Unassembled WGS sequence"/>
</dbReference>
<accession>A0AAN5CDJ4</accession>
<comment type="caution">
    <text evidence="2">The sequence shown here is derived from an EMBL/GenBank/DDBJ whole genome shotgun (WGS) entry which is preliminary data.</text>
</comment>
<dbReference type="AlphaFoldDB" id="A0AAN5CDJ4"/>
<sequence length="90" mass="9923">PREYSATEPTSSSSGDGKTESITAPPAFNGLIKVGKMTKFPRCSRESWDHERDRMTYEHMLVRYGRGLKSAVNCSLTPFSSSSVSSTSRT</sequence>
<keyword evidence="3" id="KW-1185">Reference proteome</keyword>
<organism evidence="2 3">
    <name type="scientific">Pristionchus mayeri</name>
    <dbReference type="NCBI Taxonomy" id="1317129"/>
    <lineage>
        <taxon>Eukaryota</taxon>
        <taxon>Metazoa</taxon>
        <taxon>Ecdysozoa</taxon>
        <taxon>Nematoda</taxon>
        <taxon>Chromadorea</taxon>
        <taxon>Rhabditida</taxon>
        <taxon>Rhabditina</taxon>
        <taxon>Diplogasteromorpha</taxon>
        <taxon>Diplogasteroidea</taxon>
        <taxon>Neodiplogasteridae</taxon>
        <taxon>Pristionchus</taxon>
    </lineage>
</organism>
<evidence type="ECO:0000313" key="2">
    <source>
        <dbReference type="EMBL" id="GMR37581.1"/>
    </source>
</evidence>
<gene>
    <name evidence="2" type="ORF">PMAYCL1PPCAC_07776</name>
</gene>
<proteinExistence type="predicted"/>
<feature type="non-terminal residue" evidence="2">
    <location>
        <position position="1"/>
    </location>
</feature>
<feature type="non-terminal residue" evidence="2">
    <location>
        <position position="90"/>
    </location>
</feature>
<feature type="region of interest" description="Disordered" evidence="1">
    <location>
        <begin position="1"/>
        <end position="26"/>
    </location>
</feature>
<feature type="compositionally biased region" description="Polar residues" evidence="1">
    <location>
        <begin position="7"/>
        <end position="22"/>
    </location>
</feature>
<evidence type="ECO:0000313" key="3">
    <source>
        <dbReference type="Proteomes" id="UP001328107"/>
    </source>
</evidence>
<reference evidence="3" key="1">
    <citation type="submission" date="2022-10" db="EMBL/GenBank/DDBJ databases">
        <title>Genome assembly of Pristionchus species.</title>
        <authorList>
            <person name="Yoshida K."/>
            <person name="Sommer R.J."/>
        </authorList>
    </citation>
    <scope>NUCLEOTIDE SEQUENCE [LARGE SCALE GENOMIC DNA]</scope>
    <source>
        <strain evidence="3">RS5460</strain>
    </source>
</reference>
<evidence type="ECO:0000256" key="1">
    <source>
        <dbReference type="SAM" id="MobiDB-lite"/>
    </source>
</evidence>
<dbReference type="EMBL" id="BTRK01000002">
    <property type="protein sequence ID" value="GMR37581.1"/>
    <property type="molecule type" value="Genomic_DNA"/>
</dbReference>
<protein>
    <submittedName>
        <fullName evidence="2">Uncharacterized protein</fullName>
    </submittedName>
</protein>
<name>A0AAN5CDJ4_9BILA</name>